<feature type="binding site" evidence="15">
    <location>
        <position position="169"/>
    </location>
    <ligand>
        <name>(2R)-3-phosphoglycerate</name>
        <dbReference type="ChEBI" id="CHEBI:58272"/>
    </ligand>
</feature>
<dbReference type="HAMAP" id="MF_00145">
    <property type="entry name" value="Phosphoglyc_kinase"/>
    <property type="match status" value="1"/>
</dbReference>
<keyword evidence="8 17" id="KW-0808">Transferase</keyword>
<feature type="binding site" evidence="16">
    <location>
        <begin position="371"/>
        <end position="374"/>
    </location>
    <ligand>
        <name>ATP</name>
        <dbReference type="ChEBI" id="CHEBI:30616"/>
    </ligand>
</feature>
<dbReference type="InterPro" id="IPR001576">
    <property type="entry name" value="Phosphoglycerate_kinase"/>
</dbReference>
<dbReference type="PANTHER" id="PTHR11406">
    <property type="entry name" value="PHOSPHOGLYCERATE KINASE"/>
    <property type="match status" value="1"/>
</dbReference>
<evidence type="ECO:0000256" key="7">
    <source>
        <dbReference type="ARBA" id="ARBA00016471"/>
    </source>
</evidence>
<keyword evidence="11 17" id="KW-0418">Kinase</keyword>
<keyword evidence="20" id="KW-1185">Reference proteome</keyword>
<evidence type="ECO:0000256" key="2">
    <source>
        <dbReference type="ARBA" id="ARBA00001946"/>
    </source>
</evidence>
<evidence type="ECO:0000256" key="13">
    <source>
        <dbReference type="ARBA" id="ARBA00022842"/>
    </source>
</evidence>
<evidence type="ECO:0000256" key="6">
    <source>
        <dbReference type="ARBA" id="ARBA00013061"/>
    </source>
</evidence>
<proteinExistence type="inferred from homology"/>
<dbReference type="GO" id="GO:0005524">
    <property type="term" value="F:ATP binding"/>
    <property type="evidence" value="ECO:0007669"/>
    <property type="project" value="UniProtKB-KW"/>
</dbReference>
<dbReference type="PANTHER" id="PTHR11406:SF0">
    <property type="entry name" value="PHOSPHOGLYCERATE KINASE"/>
    <property type="match status" value="1"/>
</dbReference>
<name>A0AAD9GCU7_BABDI</name>
<comment type="cofactor">
    <cofactor evidence="2">
        <name>Mg(2+)</name>
        <dbReference type="ChEBI" id="CHEBI:18420"/>
    </cofactor>
</comment>
<comment type="pathway">
    <text evidence="3 17">Carbohydrate degradation; glycolysis; pyruvate from D-glyceraldehyde 3-phosphate: step 2/5.</text>
</comment>
<dbReference type="Pfam" id="PF00162">
    <property type="entry name" value="PGK"/>
    <property type="match status" value="1"/>
</dbReference>
<dbReference type="SUPFAM" id="SSF53748">
    <property type="entry name" value="Phosphoglycerate kinase"/>
    <property type="match status" value="1"/>
</dbReference>
<dbReference type="GO" id="GO:0004618">
    <property type="term" value="F:phosphoglycerate kinase activity"/>
    <property type="evidence" value="ECO:0007669"/>
    <property type="project" value="UniProtKB-EC"/>
</dbReference>
<comment type="similarity">
    <text evidence="4 17">Belongs to the phosphoglycerate kinase family.</text>
</comment>
<dbReference type="FunFam" id="3.40.50.1260:FF:000003">
    <property type="entry name" value="Phosphoglycerate kinase"/>
    <property type="match status" value="1"/>
</dbReference>
<dbReference type="PRINTS" id="PR00477">
    <property type="entry name" value="PHGLYCKINASE"/>
</dbReference>
<evidence type="ECO:0000256" key="16">
    <source>
        <dbReference type="PIRSR" id="PIRSR000724-2"/>
    </source>
</evidence>
<dbReference type="FunFam" id="3.40.50.1260:FF:000006">
    <property type="entry name" value="Phosphoglycerate kinase"/>
    <property type="match status" value="1"/>
</dbReference>
<keyword evidence="10" id="KW-0547">Nucleotide-binding</keyword>
<evidence type="ECO:0000256" key="14">
    <source>
        <dbReference type="ARBA" id="ARBA00023152"/>
    </source>
</evidence>
<evidence type="ECO:0000256" key="3">
    <source>
        <dbReference type="ARBA" id="ARBA00004838"/>
    </source>
</evidence>
<dbReference type="GO" id="GO:0006094">
    <property type="term" value="P:gluconeogenesis"/>
    <property type="evidence" value="ECO:0007669"/>
    <property type="project" value="TreeGrafter"/>
</dbReference>
<dbReference type="Proteomes" id="UP001195914">
    <property type="component" value="Unassembled WGS sequence"/>
</dbReference>
<organism evidence="19 20">
    <name type="scientific">Babesia divergens</name>
    <dbReference type="NCBI Taxonomy" id="32595"/>
    <lineage>
        <taxon>Eukaryota</taxon>
        <taxon>Sar</taxon>
        <taxon>Alveolata</taxon>
        <taxon>Apicomplexa</taxon>
        <taxon>Aconoidasida</taxon>
        <taxon>Piroplasmida</taxon>
        <taxon>Babesiidae</taxon>
        <taxon>Babesia</taxon>
    </lineage>
</organism>
<evidence type="ECO:0000313" key="20">
    <source>
        <dbReference type="Proteomes" id="UP001195914"/>
    </source>
</evidence>
<evidence type="ECO:0000256" key="12">
    <source>
        <dbReference type="ARBA" id="ARBA00022840"/>
    </source>
</evidence>
<feature type="binding site" evidence="15">
    <location>
        <position position="43"/>
    </location>
    <ligand>
        <name>(2R)-3-phosphoglycerate</name>
        <dbReference type="ChEBI" id="CHEBI:58272"/>
    </ligand>
</feature>
<keyword evidence="14" id="KW-0324">Glycolysis</keyword>
<keyword evidence="13" id="KW-0460">Magnesium</keyword>
<comment type="catalytic activity">
    <reaction evidence="1 17">
        <text>(2R)-3-phosphoglycerate + ATP = (2R)-3-phospho-glyceroyl phosphate + ADP</text>
        <dbReference type="Rhea" id="RHEA:14801"/>
        <dbReference type="ChEBI" id="CHEBI:30616"/>
        <dbReference type="ChEBI" id="CHEBI:57604"/>
        <dbReference type="ChEBI" id="CHEBI:58272"/>
        <dbReference type="ChEBI" id="CHEBI:456216"/>
        <dbReference type="EC" id="2.7.2.3"/>
    </reaction>
</comment>
<keyword evidence="9" id="KW-0479">Metal-binding</keyword>
<evidence type="ECO:0000256" key="5">
    <source>
        <dbReference type="ARBA" id="ARBA00011245"/>
    </source>
</evidence>
<evidence type="ECO:0000256" key="11">
    <source>
        <dbReference type="ARBA" id="ARBA00022777"/>
    </source>
</evidence>
<keyword evidence="12 16" id="KW-0067">ATP-binding</keyword>
<reference evidence="19" key="2">
    <citation type="submission" date="2021-05" db="EMBL/GenBank/DDBJ databases">
        <authorList>
            <person name="Pain A."/>
        </authorList>
    </citation>
    <scope>NUCLEOTIDE SEQUENCE</scope>
    <source>
        <strain evidence="19">1802A</strain>
    </source>
</reference>
<evidence type="ECO:0000256" key="8">
    <source>
        <dbReference type="ARBA" id="ARBA00022679"/>
    </source>
</evidence>
<dbReference type="InterPro" id="IPR015824">
    <property type="entry name" value="Phosphoglycerate_kinase_N"/>
</dbReference>
<dbReference type="GO" id="GO:0046872">
    <property type="term" value="F:metal ion binding"/>
    <property type="evidence" value="ECO:0007669"/>
    <property type="project" value="UniProtKB-KW"/>
</dbReference>
<gene>
    <name evidence="19" type="ORF">X943_000735</name>
</gene>
<feature type="binding site" evidence="16">
    <location>
        <position position="311"/>
    </location>
    <ligand>
        <name>ATP</name>
        <dbReference type="ChEBI" id="CHEBI:30616"/>
    </ligand>
</feature>
<dbReference type="AlphaFoldDB" id="A0AAD9GCU7"/>
<dbReference type="InterPro" id="IPR036043">
    <property type="entry name" value="Phosphoglycerate_kinase_sf"/>
</dbReference>
<evidence type="ECO:0000313" key="19">
    <source>
        <dbReference type="EMBL" id="KAK1935985.1"/>
    </source>
</evidence>
<evidence type="ECO:0000256" key="18">
    <source>
        <dbReference type="RuleBase" id="RU000696"/>
    </source>
</evidence>
<comment type="caution">
    <text evidence="19">The sequence shown here is derived from an EMBL/GenBank/DDBJ whole genome shotgun (WGS) entry which is preliminary data.</text>
</comment>
<evidence type="ECO:0000256" key="9">
    <source>
        <dbReference type="ARBA" id="ARBA00022723"/>
    </source>
</evidence>
<feature type="binding site" evidence="15">
    <location>
        <begin position="28"/>
        <end position="30"/>
    </location>
    <ligand>
        <name>substrate</name>
    </ligand>
</feature>
<feature type="binding site" evidence="16">
    <location>
        <position position="342"/>
    </location>
    <ligand>
        <name>ATP</name>
        <dbReference type="ChEBI" id="CHEBI:30616"/>
    </ligand>
</feature>
<sequence length="415" mass="44511">MASMLSSKLGLADIVDKLPGARIVLRVDYNVPIKDGRITDSTRIDATIPTIKFLLENNVRSIVLMSHLGRPNGVRDPKYTLGPVAEALSKALDRKVEFLDDCVGEKVEEFCKSPAEGTIVLLENLRFHGAEEGTVSGTASPKDEIEKFRKSLTKLGDIYVNDAFGAAHRAHSSIVGVDLPLKVAGFLMKKELDYFAKVLENPQRPFLSILGGAKIKDKIKLINALLEKIDILFIGGGMAYTFKKVLNNMSIGSSLYDTEGAKTVRDIMAKAEARGVKVYFPVDFNASTEFGNNGHCKIVTEEEGIPDGWQGLDCGPKTVDLLKTVVKGCKTVVWNGPLGVFELSNFAYGSVSALEIVGSATNQGAITIIGGGDSASLAEQTGKKHLFSHVSTGGGASLELLEGKVLPGIEALSNK</sequence>
<dbReference type="GO" id="GO:0043531">
    <property type="term" value="F:ADP binding"/>
    <property type="evidence" value="ECO:0007669"/>
    <property type="project" value="TreeGrafter"/>
</dbReference>
<dbReference type="Gene3D" id="3.40.50.1260">
    <property type="entry name" value="Phosphoglycerate kinase, N-terminal domain"/>
    <property type="match status" value="3"/>
</dbReference>
<dbReference type="GO" id="GO:0005829">
    <property type="term" value="C:cytosol"/>
    <property type="evidence" value="ECO:0007669"/>
    <property type="project" value="TreeGrafter"/>
</dbReference>
<evidence type="ECO:0000256" key="1">
    <source>
        <dbReference type="ARBA" id="ARBA00000642"/>
    </source>
</evidence>
<comment type="subunit">
    <text evidence="5 18">Monomer.</text>
</comment>
<evidence type="ECO:0000256" key="4">
    <source>
        <dbReference type="ARBA" id="ARBA00008982"/>
    </source>
</evidence>
<dbReference type="EC" id="2.7.2.3" evidence="6 17"/>
<evidence type="ECO:0000256" key="17">
    <source>
        <dbReference type="RuleBase" id="RU000532"/>
    </source>
</evidence>
<dbReference type="EMBL" id="JAHBMH010000044">
    <property type="protein sequence ID" value="KAK1935985.1"/>
    <property type="molecule type" value="Genomic_DNA"/>
</dbReference>
<feature type="binding site" evidence="16">
    <location>
        <position position="218"/>
    </location>
    <ligand>
        <name>ATP</name>
        <dbReference type="ChEBI" id="CHEBI:30616"/>
    </ligand>
</feature>
<protein>
    <recommendedName>
        <fullName evidence="7 17">Phosphoglycerate kinase</fullName>
        <ecNumber evidence="6 17">2.7.2.3</ecNumber>
    </recommendedName>
</protein>
<evidence type="ECO:0000256" key="10">
    <source>
        <dbReference type="ARBA" id="ARBA00022741"/>
    </source>
</evidence>
<dbReference type="GO" id="GO:0006096">
    <property type="term" value="P:glycolytic process"/>
    <property type="evidence" value="ECO:0007669"/>
    <property type="project" value="UniProtKB-KW"/>
</dbReference>
<reference evidence="19" key="1">
    <citation type="journal article" date="2014" name="Nucleic Acids Res.">
        <title>The evolutionary dynamics of variant antigen genes in Babesia reveal a history of genomic innovation underlying host-parasite interaction.</title>
        <authorList>
            <person name="Jackson A.P."/>
            <person name="Otto T.D."/>
            <person name="Darby A."/>
            <person name="Ramaprasad A."/>
            <person name="Xia D."/>
            <person name="Echaide I.E."/>
            <person name="Farber M."/>
            <person name="Gahlot S."/>
            <person name="Gamble J."/>
            <person name="Gupta D."/>
            <person name="Gupta Y."/>
            <person name="Jackson L."/>
            <person name="Malandrin L."/>
            <person name="Malas T.B."/>
            <person name="Moussa E."/>
            <person name="Nair M."/>
            <person name="Reid A.J."/>
            <person name="Sanders M."/>
            <person name="Sharma J."/>
            <person name="Tracey A."/>
            <person name="Quail M.A."/>
            <person name="Weir W."/>
            <person name="Wastling J.M."/>
            <person name="Hall N."/>
            <person name="Willadsen P."/>
            <person name="Lingelbach K."/>
            <person name="Shiels B."/>
            <person name="Tait A."/>
            <person name="Berriman M."/>
            <person name="Allred D.R."/>
            <person name="Pain A."/>
        </authorList>
    </citation>
    <scope>NUCLEOTIDE SEQUENCE</scope>
    <source>
        <strain evidence="19">1802A</strain>
    </source>
</reference>
<dbReference type="CDD" id="cd00318">
    <property type="entry name" value="Phosphoglycerate_kinase"/>
    <property type="match status" value="1"/>
</dbReference>
<evidence type="ECO:0000256" key="15">
    <source>
        <dbReference type="PIRSR" id="PIRSR000724-1"/>
    </source>
</evidence>
<accession>A0AAD9GCU7</accession>
<feature type="binding site" evidence="15">
    <location>
        <position position="126"/>
    </location>
    <ligand>
        <name>(2R)-3-phosphoglycerate</name>
        <dbReference type="ChEBI" id="CHEBI:58272"/>
    </ligand>
</feature>
<feature type="binding site" evidence="15">
    <location>
        <begin position="67"/>
        <end position="70"/>
    </location>
    <ligand>
        <name>substrate</name>
    </ligand>
</feature>
<dbReference type="PIRSF" id="PIRSF000724">
    <property type="entry name" value="Pgk"/>
    <property type="match status" value="1"/>
</dbReference>